<reference evidence="2" key="2">
    <citation type="submission" date="2020-09" db="EMBL/GenBank/DDBJ databases">
        <authorList>
            <person name="Sun Q."/>
            <person name="Kim S."/>
        </authorList>
    </citation>
    <scope>NUCLEOTIDE SEQUENCE</scope>
    <source>
        <strain evidence="2">KCTC 12870</strain>
    </source>
</reference>
<evidence type="ECO:0000313" key="2">
    <source>
        <dbReference type="EMBL" id="GHC12678.1"/>
    </source>
</evidence>
<keyword evidence="3" id="KW-1185">Reference proteome</keyword>
<reference evidence="2" key="1">
    <citation type="journal article" date="2014" name="Int. J. Syst. Evol. Microbiol.">
        <title>Complete genome sequence of Corynebacterium casei LMG S-19264T (=DSM 44701T), isolated from a smear-ripened cheese.</title>
        <authorList>
            <consortium name="US DOE Joint Genome Institute (JGI-PGF)"/>
            <person name="Walter F."/>
            <person name="Albersmeier A."/>
            <person name="Kalinowski J."/>
            <person name="Ruckert C."/>
        </authorList>
    </citation>
    <scope>NUCLEOTIDE SEQUENCE</scope>
    <source>
        <strain evidence="2">KCTC 12870</strain>
    </source>
</reference>
<comment type="caution">
    <text evidence="2">The sequence shown here is derived from an EMBL/GenBank/DDBJ whole genome shotgun (WGS) entry which is preliminary data.</text>
</comment>
<dbReference type="EMBL" id="BMXG01000029">
    <property type="protein sequence ID" value="GHC12678.1"/>
    <property type="molecule type" value="Genomic_DNA"/>
</dbReference>
<name>A0A8J3DL11_9BACT</name>
<dbReference type="Proteomes" id="UP000642829">
    <property type="component" value="Unassembled WGS sequence"/>
</dbReference>
<organism evidence="2 3">
    <name type="scientific">Cerasicoccus arenae</name>
    <dbReference type="NCBI Taxonomy" id="424488"/>
    <lineage>
        <taxon>Bacteria</taxon>
        <taxon>Pseudomonadati</taxon>
        <taxon>Verrucomicrobiota</taxon>
        <taxon>Opitutia</taxon>
        <taxon>Puniceicoccales</taxon>
        <taxon>Cerasicoccaceae</taxon>
        <taxon>Cerasicoccus</taxon>
    </lineage>
</organism>
<dbReference type="AlphaFoldDB" id="A0A8J3DL11"/>
<sequence>MEPGVPTGPFQPAGSEAAKPGRDTGLHLWAMPNKQWVRDFQVEWPYGGLPADQWLTWRRNLVPF</sequence>
<protein>
    <submittedName>
        <fullName evidence="2">Uncharacterized protein</fullName>
    </submittedName>
</protein>
<evidence type="ECO:0000256" key="1">
    <source>
        <dbReference type="SAM" id="MobiDB-lite"/>
    </source>
</evidence>
<feature type="region of interest" description="Disordered" evidence="1">
    <location>
        <begin position="1"/>
        <end position="25"/>
    </location>
</feature>
<gene>
    <name evidence="2" type="ORF">GCM10007047_32580</name>
</gene>
<accession>A0A8J3DL11</accession>
<evidence type="ECO:0000313" key="3">
    <source>
        <dbReference type="Proteomes" id="UP000642829"/>
    </source>
</evidence>
<proteinExistence type="predicted"/>